<gene>
    <name evidence="3" type="primary">LOC113909362</name>
</gene>
<evidence type="ECO:0000313" key="2">
    <source>
        <dbReference type="Proteomes" id="UP000515165"/>
    </source>
</evidence>
<dbReference type="RefSeq" id="XP_027426190.1">
    <property type="nucleotide sequence ID" value="XM_027570389.1"/>
</dbReference>
<dbReference type="GeneID" id="113909362"/>
<feature type="compositionally biased region" description="Low complexity" evidence="1">
    <location>
        <begin position="326"/>
        <end position="343"/>
    </location>
</feature>
<feature type="compositionally biased region" description="Pro residues" evidence="1">
    <location>
        <begin position="353"/>
        <end position="365"/>
    </location>
</feature>
<feature type="region of interest" description="Disordered" evidence="1">
    <location>
        <begin position="268"/>
        <end position="413"/>
    </location>
</feature>
<dbReference type="Proteomes" id="UP000515165">
    <property type="component" value="Chromosome 6"/>
</dbReference>
<feature type="compositionally biased region" description="Pro residues" evidence="1">
    <location>
        <begin position="212"/>
        <end position="224"/>
    </location>
</feature>
<protein>
    <submittedName>
        <fullName evidence="3">Basic proline-rich protein-like</fullName>
    </submittedName>
</protein>
<evidence type="ECO:0000313" key="3">
    <source>
        <dbReference type="RefSeq" id="XP_027426190.1"/>
    </source>
</evidence>
<sequence length="413" mass="42876">MEMGQEPRAGTGPQAGSGDWQPWHFQEMGLQELGTGVRPNLLAPGTTPALQTGTPRAREEQPDGRFREAEGNWPFLGLSPELSQAPPASVLPAGLPASSTTVPTRLRAQQCATPERAEPGRLTSGPSTSLEGGLPGARGLHNLRVSSKHTGRLPYLAGRLGPGPCVPPGWPNPSCGPPLGPFRNLTRSTPFRGSRGPAARGQVRAPEGRPTAPFPFPARSPPPRARSDPDTPRLAARGVSRLVVSEPGRILALSARCSSRVPITRAGTWGSAAESGSAPRSPGPVQSEHTPPPAQLTRLAHAGRFPPGTGRGQALGSRARPHRPAAARTGPPLPPGAARAGARSTFFVCSARAPPPPATSPPPRPPRTRPANEARRRRAGPGVLSAPCPPIGRVLHPVGVRPAGPRGGARGPR</sequence>
<feature type="region of interest" description="Disordered" evidence="1">
    <location>
        <begin position="177"/>
        <end position="238"/>
    </location>
</feature>
<dbReference type="KEGG" id="zca:113909362"/>
<reference evidence="3" key="1">
    <citation type="submission" date="2025-08" db="UniProtKB">
        <authorList>
            <consortium name="RefSeq"/>
        </authorList>
    </citation>
    <scope>IDENTIFICATION</scope>
    <source>
        <tissue evidence="3">Blood</tissue>
    </source>
</reference>
<organism evidence="2 3">
    <name type="scientific">Zalophus californianus</name>
    <name type="common">California sealion</name>
    <dbReference type="NCBI Taxonomy" id="9704"/>
    <lineage>
        <taxon>Eukaryota</taxon>
        <taxon>Metazoa</taxon>
        <taxon>Chordata</taxon>
        <taxon>Craniata</taxon>
        <taxon>Vertebrata</taxon>
        <taxon>Euteleostomi</taxon>
        <taxon>Mammalia</taxon>
        <taxon>Eutheria</taxon>
        <taxon>Laurasiatheria</taxon>
        <taxon>Carnivora</taxon>
        <taxon>Caniformia</taxon>
        <taxon>Pinnipedia</taxon>
        <taxon>Otariidae</taxon>
        <taxon>Zalophus</taxon>
    </lineage>
</organism>
<feature type="region of interest" description="Disordered" evidence="1">
    <location>
        <begin position="1"/>
        <end position="139"/>
    </location>
</feature>
<accession>A0A6J2B2M1</accession>
<proteinExistence type="predicted"/>
<name>A0A6J2B2M1_ZALCA</name>
<feature type="compositionally biased region" description="Basic and acidic residues" evidence="1">
    <location>
        <begin position="56"/>
        <end position="70"/>
    </location>
</feature>
<keyword evidence="2" id="KW-1185">Reference proteome</keyword>
<evidence type="ECO:0000256" key="1">
    <source>
        <dbReference type="SAM" id="MobiDB-lite"/>
    </source>
</evidence>
<dbReference type="AlphaFoldDB" id="A0A6J2B2M1"/>